<dbReference type="AlphaFoldDB" id="A0A1R3JDC9"/>
<dbReference type="Gramene" id="OMO92839">
    <property type="protein sequence ID" value="OMO92839"/>
    <property type="gene ID" value="CCACVL1_06741"/>
</dbReference>
<name>A0A1R3JDC9_COCAP</name>
<keyword evidence="2" id="KW-1185">Reference proteome</keyword>
<proteinExistence type="predicted"/>
<accession>A0A1R3JDC9</accession>
<feature type="non-terminal residue" evidence="1">
    <location>
        <position position="1"/>
    </location>
</feature>
<sequence length="31" mass="3621">VDIRERKLRRRCRRNGYGHGKFTGEFIVGGS</sequence>
<reference evidence="1 2" key="1">
    <citation type="submission" date="2013-09" db="EMBL/GenBank/DDBJ databases">
        <title>Corchorus capsularis genome sequencing.</title>
        <authorList>
            <person name="Alam M."/>
            <person name="Haque M.S."/>
            <person name="Islam M.S."/>
            <person name="Emdad E.M."/>
            <person name="Islam M.M."/>
            <person name="Ahmed B."/>
            <person name="Halim A."/>
            <person name="Hossen Q.M.M."/>
            <person name="Hossain M.Z."/>
            <person name="Ahmed R."/>
            <person name="Khan M.M."/>
            <person name="Islam R."/>
            <person name="Rashid M.M."/>
            <person name="Khan S.A."/>
            <person name="Rahman M.S."/>
            <person name="Alam M."/>
        </authorList>
    </citation>
    <scope>NUCLEOTIDE SEQUENCE [LARGE SCALE GENOMIC DNA]</scope>
    <source>
        <strain evidence="2">cv. CVL-1</strain>
        <tissue evidence="1">Whole seedling</tissue>
    </source>
</reference>
<gene>
    <name evidence="1" type="ORF">CCACVL1_06741</name>
</gene>
<dbReference type="Proteomes" id="UP000188268">
    <property type="component" value="Unassembled WGS sequence"/>
</dbReference>
<organism evidence="1 2">
    <name type="scientific">Corchorus capsularis</name>
    <name type="common">Jute</name>
    <dbReference type="NCBI Taxonomy" id="210143"/>
    <lineage>
        <taxon>Eukaryota</taxon>
        <taxon>Viridiplantae</taxon>
        <taxon>Streptophyta</taxon>
        <taxon>Embryophyta</taxon>
        <taxon>Tracheophyta</taxon>
        <taxon>Spermatophyta</taxon>
        <taxon>Magnoliopsida</taxon>
        <taxon>eudicotyledons</taxon>
        <taxon>Gunneridae</taxon>
        <taxon>Pentapetalae</taxon>
        <taxon>rosids</taxon>
        <taxon>malvids</taxon>
        <taxon>Malvales</taxon>
        <taxon>Malvaceae</taxon>
        <taxon>Grewioideae</taxon>
        <taxon>Apeibeae</taxon>
        <taxon>Corchorus</taxon>
    </lineage>
</organism>
<protein>
    <submittedName>
        <fullName evidence="1">Uncharacterized protein</fullName>
    </submittedName>
</protein>
<dbReference type="EMBL" id="AWWV01008143">
    <property type="protein sequence ID" value="OMO92839.1"/>
    <property type="molecule type" value="Genomic_DNA"/>
</dbReference>
<evidence type="ECO:0000313" key="1">
    <source>
        <dbReference type="EMBL" id="OMO92839.1"/>
    </source>
</evidence>
<comment type="caution">
    <text evidence="1">The sequence shown here is derived from an EMBL/GenBank/DDBJ whole genome shotgun (WGS) entry which is preliminary data.</text>
</comment>
<evidence type="ECO:0000313" key="2">
    <source>
        <dbReference type="Proteomes" id="UP000188268"/>
    </source>
</evidence>